<reference evidence="2 3" key="1">
    <citation type="submission" date="2020-10" db="EMBL/GenBank/DDBJ databases">
        <title>Connecting structure to function with the recovery of over 1000 high-quality activated sludge metagenome-assembled genomes encoding full-length rRNA genes using long-read sequencing.</title>
        <authorList>
            <person name="Singleton C.M."/>
            <person name="Petriglieri F."/>
            <person name="Kristensen J.M."/>
            <person name="Kirkegaard R.H."/>
            <person name="Michaelsen T.Y."/>
            <person name="Andersen M.H."/>
            <person name="Karst S.M."/>
            <person name="Dueholm M.S."/>
            <person name="Nielsen P.H."/>
            <person name="Albertsen M."/>
        </authorList>
    </citation>
    <scope>NUCLEOTIDE SEQUENCE [LARGE SCALE GENOMIC DNA]</scope>
    <source>
        <strain evidence="2">Lyne_18-Q3-R50-59_MAXAC.006</strain>
    </source>
</reference>
<feature type="domain" description="EfeO-type cupredoxin-like" evidence="1">
    <location>
        <begin position="21"/>
        <end position="119"/>
    </location>
</feature>
<evidence type="ECO:0000313" key="2">
    <source>
        <dbReference type="EMBL" id="MBK9298377.1"/>
    </source>
</evidence>
<dbReference type="Pfam" id="PF13473">
    <property type="entry name" value="Cupredoxin_1"/>
    <property type="match status" value="1"/>
</dbReference>
<comment type="caution">
    <text evidence="2">The sequence shown here is derived from an EMBL/GenBank/DDBJ whole genome shotgun (WGS) entry which is preliminary data.</text>
</comment>
<accession>A0A936TFS3</accession>
<evidence type="ECO:0000313" key="3">
    <source>
        <dbReference type="Proteomes" id="UP000727993"/>
    </source>
</evidence>
<sequence length="181" mass="18635">MPTPPGVAHVEVLRAAGSLAVALITASALLSACSGGAADTTATVTGTDDACTLDNDIIVAGKVGFEFTNDGEKVSELYVLNGDGDVMGEVENVTTGTSRTLTVDLVAGDYQVKCKPGMTGDGITSDFTVTGEGGTAQAEPDRTVTFDAVDFTYEDLDLTDITAGTTIRFEMTNTGEQPPRI</sequence>
<organism evidence="2 3">
    <name type="scientific">Candidatus Neomicrothrix subdominans</name>
    <dbReference type="NCBI Taxonomy" id="2954438"/>
    <lineage>
        <taxon>Bacteria</taxon>
        <taxon>Bacillati</taxon>
        <taxon>Actinomycetota</taxon>
        <taxon>Acidimicrobiia</taxon>
        <taxon>Acidimicrobiales</taxon>
        <taxon>Microthrixaceae</taxon>
        <taxon>Candidatus Neomicrothrix</taxon>
    </lineage>
</organism>
<gene>
    <name evidence="2" type="ORF">IPN02_16360</name>
</gene>
<evidence type="ECO:0000259" key="1">
    <source>
        <dbReference type="Pfam" id="PF13473"/>
    </source>
</evidence>
<dbReference type="EMBL" id="JADJZA010000008">
    <property type="protein sequence ID" value="MBK9298377.1"/>
    <property type="molecule type" value="Genomic_DNA"/>
</dbReference>
<dbReference type="InterPro" id="IPR028096">
    <property type="entry name" value="EfeO_Cupredoxin"/>
</dbReference>
<proteinExistence type="predicted"/>
<dbReference type="AlphaFoldDB" id="A0A936TFS3"/>
<dbReference type="Proteomes" id="UP000727993">
    <property type="component" value="Unassembled WGS sequence"/>
</dbReference>
<protein>
    <submittedName>
        <fullName evidence="2">Cupredoxin domain-containing protein</fullName>
    </submittedName>
</protein>
<name>A0A936TFS3_9ACTN</name>